<sequence>MSAAVGAAVEETCRRDGGIGKPESSPSLSSSSDDGKMEEMKSEHQHTQEVHDLVRKFTSQSEQQHLGSPFDAAEGTPLDPQSDRFRAKDWARAFYDLRYSSEEALPRVAGVAFKNLNVSGKGSPTDFQSTVGNKILKLPSLFGKGSQKIEILRDLDGLLLPGEQLCVLGPPGSGCSTLLKTIAGETFGFQVSPDSYLNYQGIPAQDMSTKFRGEAIYTAEVDAHFPQLSVGDTLYFAALARAPHRIPGGVSRTRYAEHLRDVIMAMFGVSHTLNSKVGNDFVRGVSGGERKRVTIAEAALSFAPLQCWDNSTRGLDSANAVEFCKTLRTQCDVFGASTCVAIYQAPQAAYEVMDKVTVLYEGRQIFFGAADAARSYFERLGFECPMSQTTPDFLTSMTSPSERRIRPGYENTTPRTSDDFARCWKESPERQQLLRDIEQYDKAHPLNGTDLEKFALSRNIEKSSKQRQKSPYTLSYWEQIKLCMWREVRRLKNDPSVPIVMLTLNFFEALIIASIFYNLRETTSSFFMRGGVIFMMVLLNAFGSILEIMSLYAKRTIVEKHNRYALYHPSAEALSSMIVDLPYKITNSIIVNSTVYFMAHLRREPGPFFFFLLVAFTMMLSMSMFFRLFASMTKTIAQALAPSSIVLLLLCMYTGFGIPVQYMPGWSSWIRWLNPVSYGFEAIMVSEFNGRQFECSQFVPSGPSYENIAAEQQACAVQGSRPGEAFVSGTEYVETAFRYSFGNRWRNYGIIVVLTFALLAAHLIMAEIVASERSKGEVLVFRRSKMKSKAKRATADEEAGSATAHDGEKFSNIDGSEQNVQKQVSIFHWENVNYEIQIKNETRTILDSVDGWIKPGTLTALMGVSGAGKTTLLDVLASRTTMGVISGNMLVDGRERDGSFQRKTGYVMQQDIHLDTSTVREALEFSALLRQPPEYTPEERLAYVDHVISLLDMEPYADAVVGVPGSGLNVEQRKRLTIGVELAARPKLLLFLDEPTSGLDSQTSWSICDLMEKLTRNGQAILCTVHQPSSLLFQRFDRILLLAKGGRTVYFGDIGRDSHVLLDYFTRNGAPKCPPGTNPAEYMLEAIGAAPGAQSSIDWPAVWKESKEYTGVQEELAKLRGLAHESSAVMDSAGANHSAFAAPFMTQLRAVALRCAQQYWRTPSYIFSKAILTVGCSLLIGLSFINGSNTMQGLQNQMFGVFIFLFVIIQLLYQIMPLFISQRTLYEARERQSMTYDWKAFVLSNIVIEMFWNAIMAVFSFIVWYYPVGLYRNAEWTDAVHIRSFHTVLIIIAAFLFASSLAHLLIAGAPNEEIAGGIATLLSIMLYAFCGILVGPKQLPRFWIFMYRVNPMTYLVSSFMSTTLGQAPAYCDNSEFQTFFAPQNQSCLEYMRDYMSTAGGYLRNPQATGECQYCQMDSTNQFLVRISADWSTRWRDFGLLWVYIAFNVVGAVFLYWLCRVPKGKKVKKE</sequence>
<evidence type="ECO:0000256" key="1">
    <source>
        <dbReference type="ARBA" id="ARBA00004141"/>
    </source>
</evidence>
<dbReference type="InterPro" id="IPR029481">
    <property type="entry name" value="ABC_trans_N"/>
</dbReference>
<dbReference type="GO" id="GO:0140359">
    <property type="term" value="F:ABC-type transporter activity"/>
    <property type="evidence" value="ECO:0007669"/>
    <property type="project" value="InterPro"/>
</dbReference>
<feature type="domain" description="ABC transporter" evidence="11">
    <location>
        <begin position="827"/>
        <end position="1070"/>
    </location>
</feature>
<feature type="transmembrane region" description="Helical" evidence="10">
    <location>
        <begin position="499"/>
        <end position="519"/>
    </location>
</feature>
<name>A0A6A7AKK6_9PLEO</name>
<dbReference type="InterPro" id="IPR003593">
    <property type="entry name" value="AAA+_ATPase"/>
</dbReference>
<feature type="domain" description="ABC transporter" evidence="11">
    <location>
        <begin position="136"/>
        <end position="386"/>
    </location>
</feature>
<feature type="transmembrane region" description="Helical" evidence="10">
    <location>
        <begin position="748"/>
        <end position="770"/>
    </location>
</feature>
<dbReference type="GO" id="GO:0016020">
    <property type="term" value="C:membrane"/>
    <property type="evidence" value="ECO:0007669"/>
    <property type="project" value="UniProtKB-SubCell"/>
</dbReference>
<feature type="region of interest" description="Disordered" evidence="9">
    <location>
        <begin position="1"/>
        <end position="82"/>
    </location>
</feature>
<dbReference type="InterPro" id="IPR013525">
    <property type="entry name" value="ABC2_TM"/>
</dbReference>
<dbReference type="FunFam" id="3.40.50.300:FF:000054">
    <property type="entry name" value="ABC multidrug transporter atrF"/>
    <property type="match status" value="1"/>
</dbReference>
<dbReference type="Pfam" id="PF14510">
    <property type="entry name" value="ABC_trans_N"/>
    <property type="match status" value="1"/>
</dbReference>
<feature type="region of interest" description="Disordered" evidence="9">
    <location>
        <begin position="791"/>
        <end position="814"/>
    </location>
</feature>
<dbReference type="EMBL" id="MU006216">
    <property type="protein sequence ID" value="KAF2833135.1"/>
    <property type="molecule type" value="Genomic_DNA"/>
</dbReference>
<dbReference type="CDD" id="cd03233">
    <property type="entry name" value="ABCG_PDR_domain1"/>
    <property type="match status" value="1"/>
</dbReference>
<feature type="transmembrane region" description="Helical" evidence="10">
    <location>
        <begin position="608"/>
        <end position="628"/>
    </location>
</feature>
<evidence type="ECO:0000256" key="6">
    <source>
        <dbReference type="ARBA" id="ARBA00022840"/>
    </source>
</evidence>
<dbReference type="InterPro" id="IPR010929">
    <property type="entry name" value="PDR_CDR_ABC"/>
</dbReference>
<keyword evidence="4 10" id="KW-0812">Transmembrane</keyword>
<keyword evidence="6" id="KW-0067">ATP-binding</keyword>
<evidence type="ECO:0000256" key="7">
    <source>
        <dbReference type="ARBA" id="ARBA00022989"/>
    </source>
</evidence>
<reference evidence="12" key="1">
    <citation type="journal article" date="2020" name="Stud. Mycol.">
        <title>101 Dothideomycetes genomes: a test case for predicting lifestyles and emergence of pathogens.</title>
        <authorList>
            <person name="Haridas S."/>
            <person name="Albert R."/>
            <person name="Binder M."/>
            <person name="Bloem J."/>
            <person name="Labutti K."/>
            <person name="Salamov A."/>
            <person name="Andreopoulos B."/>
            <person name="Baker S."/>
            <person name="Barry K."/>
            <person name="Bills G."/>
            <person name="Bluhm B."/>
            <person name="Cannon C."/>
            <person name="Castanera R."/>
            <person name="Culley D."/>
            <person name="Daum C."/>
            <person name="Ezra D."/>
            <person name="Gonzalez J."/>
            <person name="Henrissat B."/>
            <person name="Kuo A."/>
            <person name="Liang C."/>
            <person name="Lipzen A."/>
            <person name="Lutzoni F."/>
            <person name="Magnuson J."/>
            <person name="Mondo S."/>
            <person name="Nolan M."/>
            <person name="Ohm R."/>
            <person name="Pangilinan J."/>
            <person name="Park H.-J."/>
            <person name="Ramirez L."/>
            <person name="Alfaro M."/>
            <person name="Sun H."/>
            <person name="Tritt A."/>
            <person name="Yoshinaga Y."/>
            <person name="Zwiers L.-H."/>
            <person name="Turgeon B."/>
            <person name="Goodwin S."/>
            <person name="Spatafora J."/>
            <person name="Crous P."/>
            <person name="Grigoriev I."/>
        </authorList>
    </citation>
    <scope>NUCLEOTIDE SEQUENCE</scope>
    <source>
        <strain evidence="12">CBS 113818</strain>
    </source>
</reference>
<proteinExistence type="inferred from homology"/>
<dbReference type="InterPro" id="IPR034003">
    <property type="entry name" value="ABCG_PDR_2"/>
</dbReference>
<evidence type="ECO:0000259" key="11">
    <source>
        <dbReference type="PROSITE" id="PS50893"/>
    </source>
</evidence>
<feature type="compositionally biased region" description="Basic and acidic residues" evidence="9">
    <location>
        <begin position="33"/>
        <end position="55"/>
    </location>
</feature>
<dbReference type="CDD" id="cd03232">
    <property type="entry name" value="ABCG_PDR_domain2"/>
    <property type="match status" value="1"/>
</dbReference>
<feature type="compositionally biased region" description="Polar residues" evidence="9">
    <location>
        <begin position="57"/>
        <end position="66"/>
    </location>
</feature>
<comment type="similarity">
    <text evidence="2">Belongs to the ABC transporter superfamily. ABCG family. PDR (TC 3.A.1.205) subfamily.</text>
</comment>
<dbReference type="Pfam" id="PF00005">
    <property type="entry name" value="ABC_tran"/>
    <property type="match status" value="2"/>
</dbReference>
<keyword evidence="13" id="KW-1185">Reference proteome</keyword>
<dbReference type="SMART" id="SM00382">
    <property type="entry name" value="AAA"/>
    <property type="match status" value="2"/>
</dbReference>
<feature type="transmembrane region" description="Helical" evidence="10">
    <location>
        <begin position="531"/>
        <end position="553"/>
    </location>
</feature>
<feature type="transmembrane region" description="Helical" evidence="10">
    <location>
        <begin position="1314"/>
        <end position="1334"/>
    </location>
</feature>
<keyword evidence="8 10" id="KW-0472">Membrane</keyword>
<evidence type="ECO:0000256" key="2">
    <source>
        <dbReference type="ARBA" id="ARBA00006012"/>
    </source>
</evidence>
<feature type="transmembrane region" description="Helical" evidence="10">
    <location>
        <begin position="1285"/>
        <end position="1307"/>
    </location>
</feature>
<dbReference type="GO" id="GO:0016887">
    <property type="term" value="F:ATP hydrolysis activity"/>
    <property type="evidence" value="ECO:0007669"/>
    <property type="project" value="InterPro"/>
</dbReference>
<dbReference type="OrthoDB" id="245989at2759"/>
<dbReference type="Proteomes" id="UP000799424">
    <property type="component" value="Unassembled WGS sequence"/>
</dbReference>
<dbReference type="SUPFAM" id="SSF52540">
    <property type="entry name" value="P-loop containing nucleoside triphosphate hydrolases"/>
    <property type="match status" value="2"/>
</dbReference>
<evidence type="ECO:0000256" key="5">
    <source>
        <dbReference type="ARBA" id="ARBA00022741"/>
    </source>
</evidence>
<accession>A0A6A7AKK6</accession>
<organism evidence="12 13">
    <name type="scientific">Ophiobolus disseminans</name>
    <dbReference type="NCBI Taxonomy" id="1469910"/>
    <lineage>
        <taxon>Eukaryota</taxon>
        <taxon>Fungi</taxon>
        <taxon>Dikarya</taxon>
        <taxon>Ascomycota</taxon>
        <taxon>Pezizomycotina</taxon>
        <taxon>Dothideomycetes</taxon>
        <taxon>Pleosporomycetidae</taxon>
        <taxon>Pleosporales</taxon>
        <taxon>Pleosporineae</taxon>
        <taxon>Phaeosphaeriaceae</taxon>
        <taxon>Ophiobolus</taxon>
    </lineage>
</organism>
<dbReference type="InterPro" id="IPR043926">
    <property type="entry name" value="ABCG_dom"/>
</dbReference>
<dbReference type="PANTHER" id="PTHR19241">
    <property type="entry name" value="ATP-BINDING CASSETTE TRANSPORTER"/>
    <property type="match status" value="1"/>
</dbReference>
<dbReference type="InterPro" id="IPR027417">
    <property type="entry name" value="P-loop_NTPase"/>
</dbReference>
<dbReference type="InterPro" id="IPR017871">
    <property type="entry name" value="ABC_transporter-like_CS"/>
</dbReference>
<dbReference type="PROSITE" id="PS00211">
    <property type="entry name" value="ABC_TRANSPORTER_1"/>
    <property type="match status" value="1"/>
</dbReference>
<keyword evidence="3" id="KW-0813">Transport</keyword>
<evidence type="ECO:0000313" key="13">
    <source>
        <dbReference type="Proteomes" id="UP000799424"/>
    </source>
</evidence>
<evidence type="ECO:0000256" key="9">
    <source>
        <dbReference type="SAM" id="MobiDB-lite"/>
    </source>
</evidence>
<dbReference type="Pfam" id="PF06422">
    <property type="entry name" value="PDR_CDR"/>
    <property type="match status" value="1"/>
</dbReference>
<protein>
    <recommendedName>
        <fullName evidence="11">ABC transporter domain-containing protein</fullName>
    </recommendedName>
</protein>
<dbReference type="Pfam" id="PF01061">
    <property type="entry name" value="ABC2_membrane"/>
    <property type="match status" value="2"/>
</dbReference>
<feature type="transmembrane region" description="Helical" evidence="10">
    <location>
        <begin position="1241"/>
        <end position="1265"/>
    </location>
</feature>
<evidence type="ECO:0000256" key="3">
    <source>
        <dbReference type="ARBA" id="ARBA00022448"/>
    </source>
</evidence>
<feature type="transmembrane region" description="Helical" evidence="10">
    <location>
        <begin position="1197"/>
        <end position="1220"/>
    </location>
</feature>
<dbReference type="InterPro" id="IPR034001">
    <property type="entry name" value="ABCG_PDR_1"/>
</dbReference>
<feature type="transmembrane region" description="Helical" evidence="10">
    <location>
        <begin position="1440"/>
        <end position="1458"/>
    </location>
</feature>
<keyword evidence="7 10" id="KW-1133">Transmembrane helix</keyword>
<dbReference type="Gene3D" id="3.40.50.300">
    <property type="entry name" value="P-loop containing nucleotide triphosphate hydrolases"/>
    <property type="match status" value="2"/>
</dbReference>
<evidence type="ECO:0000256" key="8">
    <source>
        <dbReference type="ARBA" id="ARBA00023136"/>
    </source>
</evidence>
<evidence type="ECO:0000256" key="10">
    <source>
        <dbReference type="SAM" id="Phobius"/>
    </source>
</evidence>
<evidence type="ECO:0000256" key="4">
    <source>
        <dbReference type="ARBA" id="ARBA00022692"/>
    </source>
</evidence>
<comment type="subcellular location">
    <subcellularLocation>
        <location evidence="1">Membrane</location>
        <topology evidence="1">Multi-pass membrane protein</topology>
    </subcellularLocation>
</comment>
<keyword evidence="5" id="KW-0547">Nucleotide-binding</keyword>
<dbReference type="InterPro" id="IPR003439">
    <property type="entry name" value="ABC_transporter-like_ATP-bd"/>
</dbReference>
<evidence type="ECO:0000313" key="12">
    <source>
        <dbReference type="EMBL" id="KAF2833135.1"/>
    </source>
</evidence>
<dbReference type="GO" id="GO:0005524">
    <property type="term" value="F:ATP binding"/>
    <property type="evidence" value="ECO:0007669"/>
    <property type="project" value="UniProtKB-KW"/>
</dbReference>
<dbReference type="PROSITE" id="PS50893">
    <property type="entry name" value="ABC_TRANSPORTER_2"/>
    <property type="match status" value="2"/>
</dbReference>
<gene>
    <name evidence="12" type="ORF">CC86DRAFT_441776</name>
</gene>
<dbReference type="Pfam" id="PF19055">
    <property type="entry name" value="ABC2_membrane_7"/>
    <property type="match status" value="1"/>
</dbReference>
<dbReference type="FunFam" id="3.40.50.300:FF:003632">
    <property type="entry name" value="ABC multidrug transporter (Eurofung)"/>
    <property type="match status" value="1"/>
</dbReference>
<feature type="transmembrane region" description="Helical" evidence="10">
    <location>
        <begin position="1166"/>
        <end position="1185"/>
    </location>
</feature>
<feature type="transmembrane region" description="Helical" evidence="10">
    <location>
        <begin position="640"/>
        <end position="662"/>
    </location>
</feature>